<name>A0A5E4LZM2_9HEMI</name>
<gene>
    <name evidence="1" type="ORF">CINCED_3A023319</name>
</gene>
<dbReference type="Proteomes" id="UP000325440">
    <property type="component" value="Unassembled WGS sequence"/>
</dbReference>
<proteinExistence type="predicted"/>
<dbReference type="AlphaFoldDB" id="A0A5E4LZM2"/>
<dbReference type="EMBL" id="CABPRJ010000010">
    <property type="protein sequence ID" value="VVC25187.1"/>
    <property type="molecule type" value="Genomic_DNA"/>
</dbReference>
<evidence type="ECO:0000313" key="2">
    <source>
        <dbReference type="Proteomes" id="UP000325440"/>
    </source>
</evidence>
<reference evidence="1 2" key="1">
    <citation type="submission" date="2019-08" db="EMBL/GenBank/DDBJ databases">
        <authorList>
            <person name="Alioto T."/>
            <person name="Alioto T."/>
            <person name="Gomez Garrido J."/>
        </authorList>
    </citation>
    <scope>NUCLEOTIDE SEQUENCE [LARGE SCALE GENOMIC DNA]</scope>
</reference>
<organism evidence="1 2">
    <name type="scientific">Cinara cedri</name>
    <dbReference type="NCBI Taxonomy" id="506608"/>
    <lineage>
        <taxon>Eukaryota</taxon>
        <taxon>Metazoa</taxon>
        <taxon>Ecdysozoa</taxon>
        <taxon>Arthropoda</taxon>
        <taxon>Hexapoda</taxon>
        <taxon>Insecta</taxon>
        <taxon>Pterygota</taxon>
        <taxon>Neoptera</taxon>
        <taxon>Paraneoptera</taxon>
        <taxon>Hemiptera</taxon>
        <taxon>Sternorrhyncha</taxon>
        <taxon>Aphidomorpha</taxon>
        <taxon>Aphidoidea</taxon>
        <taxon>Aphididae</taxon>
        <taxon>Lachninae</taxon>
        <taxon>Cinara</taxon>
    </lineage>
</organism>
<keyword evidence="2" id="KW-1185">Reference proteome</keyword>
<protein>
    <submittedName>
        <fullName evidence="1">Uncharacterized protein</fullName>
    </submittedName>
</protein>
<sequence>MSMYLFNSETLFLTSFTRRGSWIFNTLPECCGIVDETIMENRKVGEILDLKEQHIFVWAVFGGAEKSLQKSLRRKERALNDVEDFYCNINKKNNNRIEKNYEEVWDSPYRGLKPEEQ</sequence>
<accession>A0A5E4LZM2</accession>
<evidence type="ECO:0000313" key="1">
    <source>
        <dbReference type="EMBL" id="VVC25187.1"/>
    </source>
</evidence>